<dbReference type="Pfam" id="PF13472">
    <property type="entry name" value="Lipase_GDSL_2"/>
    <property type="match status" value="1"/>
</dbReference>
<comment type="caution">
    <text evidence="3">The sequence shown here is derived from an EMBL/GenBank/DDBJ whole genome shotgun (WGS) entry which is preliminary data.</text>
</comment>
<protein>
    <submittedName>
        <fullName evidence="3">RICIN domain-containing protein</fullName>
    </submittedName>
</protein>
<gene>
    <name evidence="3" type="ORF">ACFFGT_02390</name>
</gene>
<evidence type="ECO:0000256" key="1">
    <source>
        <dbReference type="SAM" id="SignalP"/>
    </source>
</evidence>
<dbReference type="EMBL" id="JBHLTS010000004">
    <property type="protein sequence ID" value="MFC0513023.1"/>
    <property type="molecule type" value="Genomic_DNA"/>
</dbReference>
<dbReference type="Gene3D" id="3.40.50.1110">
    <property type="entry name" value="SGNH hydrolase"/>
    <property type="match status" value="1"/>
</dbReference>
<dbReference type="Gene3D" id="2.60.120.260">
    <property type="entry name" value="Galactose-binding domain-like"/>
    <property type="match status" value="1"/>
</dbReference>
<feature type="signal peptide" evidence="1">
    <location>
        <begin position="1"/>
        <end position="22"/>
    </location>
</feature>
<dbReference type="Proteomes" id="UP001589828">
    <property type="component" value="Unassembled WGS sequence"/>
</dbReference>
<keyword evidence="1" id="KW-0732">Signal</keyword>
<dbReference type="PANTHER" id="PTHR37834:SF2">
    <property type="entry name" value="ESTERASE, SGNH HYDROLASE-TYPE"/>
    <property type="match status" value="1"/>
</dbReference>
<dbReference type="PROSITE" id="PS50231">
    <property type="entry name" value="RICIN_B_LECTIN"/>
    <property type="match status" value="1"/>
</dbReference>
<dbReference type="SMART" id="SM00458">
    <property type="entry name" value="RICIN"/>
    <property type="match status" value="1"/>
</dbReference>
<dbReference type="Gene3D" id="2.80.10.50">
    <property type="match status" value="3"/>
</dbReference>
<sequence>MKLRTLCRLLVTAAMLPLLSCAKKNLPEPAAESGLEPGVKNRKMEVQAANGLLDDTNIKYFGRWDFSNPAQYVSNWGGAYIKVNFTGTTVKIKVGNTNNYFARIDGGAWVTYNNVSGTVNLTPTPLSAGTHTLIVAEGKDYDYEFKFEGLILDAGAATAAPSVSNYLIEYIGDSITAGFKDSQANVSAYGWVCAEGLNSEHTQIAWPGIKLISGTSSKGMDYQYLRLKGNYNDPTTTATWDFTKYTPQIVVVNLGTNDNPAETSDAAFQSAYTSFLATIRSKFPNAEIFAMRTYVGVWENATLAAVNARITAGDSKVHFVNTSGWLTANTSDYLPGDNTHPSESGHIKAGNLLKSIISPYAGGSALIANGTYKIVNRNSGLVLEATGQGTGNGTAIEQWSYNGGDNQKWVVTNLGGNTYKIIGVQSGRSLDVNGQSLIDGAAIQLYDYNGGDNQKWTITPTTGGYVTISGVQSGKLAEVEGQSTAAGALVKQWTSNGGTNQQWIFQAP</sequence>
<evidence type="ECO:0000313" key="4">
    <source>
        <dbReference type="Proteomes" id="UP001589828"/>
    </source>
</evidence>
<feature type="chain" id="PRO_5046830458" evidence="1">
    <location>
        <begin position="23"/>
        <end position="508"/>
    </location>
</feature>
<dbReference type="CDD" id="cd01831">
    <property type="entry name" value="Endoglucanase_E_like"/>
    <property type="match status" value="1"/>
</dbReference>
<organism evidence="3 4">
    <name type="scientific">Mucilaginibacter angelicae</name>
    <dbReference type="NCBI Taxonomy" id="869718"/>
    <lineage>
        <taxon>Bacteria</taxon>
        <taxon>Pseudomonadati</taxon>
        <taxon>Bacteroidota</taxon>
        <taxon>Sphingobacteriia</taxon>
        <taxon>Sphingobacteriales</taxon>
        <taxon>Sphingobacteriaceae</taxon>
        <taxon>Mucilaginibacter</taxon>
    </lineage>
</organism>
<feature type="domain" description="Ricin B lectin" evidence="2">
    <location>
        <begin position="369"/>
        <end position="506"/>
    </location>
</feature>
<dbReference type="Pfam" id="PF14200">
    <property type="entry name" value="RicinB_lectin_2"/>
    <property type="match status" value="2"/>
</dbReference>
<dbReference type="InterPro" id="IPR040794">
    <property type="entry name" value="CE2_N"/>
</dbReference>
<accession>A0ABV6L2X3</accession>
<dbReference type="InterPro" id="IPR035992">
    <property type="entry name" value="Ricin_B-like_lectins"/>
</dbReference>
<evidence type="ECO:0000313" key="3">
    <source>
        <dbReference type="EMBL" id="MFC0513023.1"/>
    </source>
</evidence>
<dbReference type="InterPro" id="IPR052762">
    <property type="entry name" value="PCW_deacetylase/CE"/>
</dbReference>
<dbReference type="InterPro" id="IPR000772">
    <property type="entry name" value="Ricin_B_lectin"/>
</dbReference>
<evidence type="ECO:0000259" key="2">
    <source>
        <dbReference type="SMART" id="SM00458"/>
    </source>
</evidence>
<dbReference type="InterPro" id="IPR013830">
    <property type="entry name" value="SGNH_hydro"/>
</dbReference>
<dbReference type="InterPro" id="IPR036514">
    <property type="entry name" value="SGNH_hydro_sf"/>
</dbReference>
<dbReference type="PANTHER" id="PTHR37834">
    <property type="entry name" value="GDSL-LIKE LIPASE/ACYLHYDROLASE DOMAIN PROTEIN (AFU_ORTHOLOGUE AFUA_2G00620)"/>
    <property type="match status" value="1"/>
</dbReference>
<dbReference type="SUPFAM" id="SSF50370">
    <property type="entry name" value="Ricin B-like lectins"/>
    <property type="match status" value="1"/>
</dbReference>
<dbReference type="RefSeq" id="WP_377020896.1">
    <property type="nucleotide sequence ID" value="NZ_JBHLTS010000004.1"/>
</dbReference>
<dbReference type="SUPFAM" id="SSF52266">
    <property type="entry name" value="SGNH hydrolase"/>
    <property type="match status" value="1"/>
</dbReference>
<keyword evidence="4" id="KW-1185">Reference proteome</keyword>
<name>A0ABV6L2X3_9SPHI</name>
<dbReference type="InterPro" id="IPR037461">
    <property type="entry name" value="CtCE2-like_dom"/>
</dbReference>
<proteinExistence type="predicted"/>
<reference evidence="3 4" key="1">
    <citation type="submission" date="2024-09" db="EMBL/GenBank/DDBJ databases">
        <authorList>
            <person name="Sun Q."/>
            <person name="Mori K."/>
        </authorList>
    </citation>
    <scope>NUCLEOTIDE SEQUENCE [LARGE SCALE GENOMIC DNA]</scope>
    <source>
        <strain evidence="3 4">NCAIM B.02415</strain>
    </source>
</reference>
<dbReference type="Pfam" id="PF17996">
    <property type="entry name" value="CE2_N"/>
    <property type="match status" value="1"/>
</dbReference>